<evidence type="ECO:0000256" key="1">
    <source>
        <dbReference type="ARBA" id="ARBA00001974"/>
    </source>
</evidence>
<evidence type="ECO:0000256" key="9">
    <source>
        <dbReference type="ARBA" id="ARBA00023002"/>
    </source>
</evidence>
<dbReference type="PROSITE" id="PS51257">
    <property type="entry name" value="PROKAR_LIPOPROTEIN"/>
    <property type="match status" value="1"/>
</dbReference>
<dbReference type="Pfam" id="PF00890">
    <property type="entry name" value="FAD_binding_2"/>
    <property type="match status" value="1"/>
</dbReference>
<dbReference type="InterPro" id="IPR003953">
    <property type="entry name" value="FAD-dep_OxRdtase_2_FAD-bd"/>
</dbReference>
<evidence type="ECO:0000259" key="13">
    <source>
        <dbReference type="Pfam" id="PF00890"/>
    </source>
</evidence>
<dbReference type="SUPFAM" id="SSF56425">
    <property type="entry name" value="Succinate dehydrogenase/fumarate reductase flavoprotein, catalytic domain"/>
    <property type="match status" value="1"/>
</dbReference>
<dbReference type="OrthoDB" id="9806724at2"/>
<feature type="domain" description="FAD-dependent oxidoreductase 2 FAD-binding" evidence="13">
    <location>
        <begin position="6"/>
        <end position="367"/>
    </location>
</feature>
<evidence type="ECO:0000256" key="8">
    <source>
        <dbReference type="ARBA" id="ARBA00022827"/>
    </source>
</evidence>
<comment type="subcellular location">
    <subcellularLocation>
        <location evidence="12">Cytoplasm</location>
    </subcellularLocation>
</comment>
<comment type="caution">
    <text evidence="14">The sequence shown here is derived from an EMBL/GenBank/DDBJ whole genome shotgun (WGS) entry which is preliminary data.</text>
</comment>
<dbReference type="PANTHER" id="PTHR42716:SF2">
    <property type="entry name" value="L-ASPARTATE OXIDASE, CHLOROPLASTIC"/>
    <property type="match status" value="1"/>
</dbReference>
<keyword evidence="9 12" id="KW-0560">Oxidoreductase</keyword>
<dbReference type="InterPro" id="IPR037099">
    <property type="entry name" value="Fum_R/Succ_DH_flav-like_C_sf"/>
</dbReference>
<protein>
    <recommendedName>
        <fullName evidence="5 11">L-aspartate oxidase</fullName>
        <ecNumber evidence="4 11">1.4.3.16</ecNumber>
    </recommendedName>
</protein>
<organism evidence="14 15">
    <name type="scientific">Streptohalobacillus salinus</name>
    <dbReference type="NCBI Taxonomy" id="621096"/>
    <lineage>
        <taxon>Bacteria</taxon>
        <taxon>Bacillati</taxon>
        <taxon>Bacillota</taxon>
        <taxon>Bacilli</taxon>
        <taxon>Bacillales</taxon>
        <taxon>Bacillaceae</taxon>
        <taxon>Streptohalobacillus</taxon>
    </lineage>
</organism>
<dbReference type="GO" id="GO:0033765">
    <property type="term" value="F:steroid dehydrogenase activity, acting on the CH-CH group of donors"/>
    <property type="evidence" value="ECO:0007669"/>
    <property type="project" value="UniProtKB-ARBA"/>
</dbReference>
<evidence type="ECO:0000256" key="6">
    <source>
        <dbReference type="ARBA" id="ARBA00022630"/>
    </source>
</evidence>
<dbReference type="Gene3D" id="3.50.50.60">
    <property type="entry name" value="FAD/NAD(P)-binding domain"/>
    <property type="match status" value="1"/>
</dbReference>
<comment type="pathway">
    <text evidence="2 12">Cofactor biosynthesis; NAD(+) biosynthesis; iminoaspartate from L-aspartate (oxidase route): step 1/1.</text>
</comment>
<dbReference type="SUPFAM" id="SSF51905">
    <property type="entry name" value="FAD/NAD(P)-binding domain"/>
    <property type="match status" value="1"/>
</dbReference>
<dbReference type="RefSeq" id="WP_110251189.1">
    <property type="nucleotide sequence ID" value="NZ_QJJR01000005.1"/>
</dbReference>
<keyword evidence="6 12" id="KW-0285">Flavoprotein</keyword>
<dbReference type="PANTHER" id="PTHR42716">
    <property type="entry name" value="L-ASPARTATE OXIDASE"/>
    <property type="match status" value="1"/>
</dbReference>
<evidence type="ECO:0000256" key="7">
    <source>
        <dbReference type="ARBA" id="ARBA00022642"/>
    </source>
</evidence>
<dbReference type="InterPro" id="IPR027477">
    <property type="entry name" value="Succ_DH/fumarate_Rdtase_cat_sf"/>
</dbReference>
<dbReference type="Proteomes" id="UP000247922">
    <property type="component" value="Unassembled WGS sequence"/>
</dbReference>
<comment type="cofactor">
    <cofactor evidence="1 12">
        <name>FAD</name>
        <dbReference type="ChEBI" id="CHEBI:57692"/>
    </cofactor>
</comment>
<evidence type="ECO:0000256" key="11">
    <source>
        <dbReference type="NCBIfam" id="TIGR00551"/>
    </source>
</evidence>
<dbReference type="NCBIfam" id="TIGR00551">
    <property type="entry name" value="nadB"/>
    <property type="match status" value="1"/>
</dbReference>
<accession>A0A2V3WRS8</accession>
<reference evidence="14 15" key="1">
    <citation type="submission" date="2018-05" db="EMBL/GenBank/DDBJ databases">
        <title>Genomic Encyclopedia of Type Strains, Phase IV (KMG-IV): sequencing the most valuable type-strain genomes for metagenomic binning, comparative biology and taxonomic classification.</title>
        <authorList>
            <person name="Goeker M."/>
        </authorList>
    </citation>
    <scope>NUCLEOTIDE SEQUENCE [LARGE SCALE GENOMIC DNA]</scope>
    <source>
        <strain evidence="14 15">DSM 22440</strain>
    </source>
</reference>
<dbReference type="EMBL" id="QJJR01000005">
    <property type="protein sequence ID" value="PXW91409.1"/>
    <property type="molecule type" value="Genomic_DNA"/>
</dbReference>
<comment type="catalytic activity">
    <reaction evidence="10">
        <text>L-aspartate + O2 = iminosuccinate + H2O2</text>
        <dbReference type="Rhea" id="RHEA:25876"/>
        <dbReference type="ChEBI" id="CHEBI:15379"/>
        <dbReference type="ChEBI" id="CHEBI:16240"/>
        <dbReference type="ChEBI" id="CHEBI:29991"/>
        <dbReference type="ChEBI" id="CHEBI:77875"/>
        <dbReference type="EC" id="1.4.3.16"/>
    </reaction>
    <physiologicalReaction direction="left-to-right" evidence="10">
        <dbReference type="Rhea" id="RHEA:25877"/>
    </physiologicalReaction>
</comment>
<dbReference type="Gene3D" id="1.20.58.100">
    <property type="entry name" value="Fumarate reductase/succinate dehydrogenase flavoprotein-like, C-terminal domain"/>
    <property type="match status" value="1"/>
</dbReference>
<evidence type="ECO:0000256" key="2">
    <source>
        <dbReference type="ARBA" id="ARBA00004950"/>
    </source>
</evidence>
<dbReference type="GO" id="GO:0008734">
    <property type="term" value="F:L-aspartate oxidase activity"/>
    <property type="evidence" value="ECO:0007669"/>
    <property type="project" value="UniProtKB-UniRule"/>
</dbReference>
<evidence type="ECO:0000256" key="12">
    <source>
        <dbReference type="RuleBase" id="RU362049"/>
    </source>
</evidence>
<keyword evidence="8 12" id="KW-0274">FAD</keyword>
<dbReference type="SUPFAM" id="SSF46977">
    <property type="entry name" value="Succinate dehydrogenase/fumarate reductase flavoprotein C-terminal domain"/>
    <property type="match status" value="1"/>
</dbReference>
<dbReference type="Gene3D" id="3.90.700.10">
    <property type="entry name" value="Succinate dehydrogenase/fumarate reductase flavoprotein, catalytic domain"/>
    <property type="match status" value="1"/>
</dbReference>
<dbReference type="GO" id="GO:0034628">
    <property type="term" value="P:'de novo' NAD+ biosynthetic process from L-aspartate"/>
    <property type="evidence" value="ECO:0007669"/>
    <property type="project" value="TreeGrafter"/>
</dbReference>
<keyword evidence="7 12" id="KW-0662">Pyridine nucleotide biosynthesis</keyword>
<dbReference type="GO" id="GO:0005737">
    <property type="term" value="C:cytoplasm"/>
    <property type="evidence" value="ECO:0007669"/>
    <property type="project" value="UniProtKB-SubCell"/>
</dbReference>
<proteinExistence type="inferred from homology"/>
<evidence type="ECO:0000256" key="10">
    <source>
        <dbReference type="ARBA" id="ARBA00048305"/>
    </source>
</evidence>
<evidence type="ECO:0000313" key="14">
    <source>
        <dbReference type="EMBL" id="PXW91409.1"/>
    </source>
</evidence>
<evidence type="ECO:0000256" key="3">
    <source>
        <dbReference type="ARBA" id="ARBA00008562"/>
    </source>
</evidence>
<evidence type="ECO:0000256" key="5">
    <source>
        <dbReference type="ARBA" id="ARBA00021901"/>
    </source>
</evidence>
<evidence type="ECO:0000313" key="15">
    <source>
        <dbReference type="Proteomes" id="UP000247922"/>
    </source>
</evidence>
<evidence type="ECO:0000256" key="4">
    <source>
        <dbReference type="ARBA" id="ARBA00012173"/>
    </source>
</evidence>
<comment type="function">
    <text evidence="12">Catalyzes the oxidation of L-aspartate to iminoaspartate.</text>
</comment>
<sequence>MKRKKLLIIGTGLAACQLARYLFMDYQITMITKGKLTHGNSVKAQGGVACVVETNDHLDSHIHDTLIAGGFHNDVEQVQKLIAGAQSVINDLIDSGFSFDRSGRRYHLGKEGAHQYRRILHAGGDQTGRRLIKHYHHLLKGHVTIIENQTVIDLMTVAGRCVGVRTVNQKLKRQEYIADVVVLATGGYAGIFENHSNHPLLMGDGIALGYRAGANVKDLEFIQFHPTLASIKGRPFLISEAVRGEGAVLVNGQGERLLDNYPLKDLSSRDVVSQALYQVQLNGEEIYLDITPVKQFDQRFPQISGLLKRHALDLSQGLIPVQPGAHFTMGGLQVDANHETAVNGLFAVGEVAATGVHGANRLASNSLLEALVFGKDLAEVLKGRKPIEKPQKIICEPVNPLTQTRSLSIAALKRYNERYLGVIRYEKELLHYQKILNQYPMTKQASIYHPEKSLDDYQSEQLLLVSHLVLSAALSRRNSLGAHQIRRQEAEQAVKG</sequence>
<keyword evidence="15" id="KW-1185">Reference proteome</keyword>
<dbReference type="InterPro" id="IPR005288">
    <property type="entry name" value="NadB"/>
</dbReference>
<dbReference type="AlphaFoldDB" id="A0A2V3WRS8"/>
<dbReference type="UniPathway" id="UPA00253">
    <property type="reaction ID" value="UER00326"/>
</dbReference>
<gene>
    <name evidence="14" type="ORF">DES38_10528</name>
</gene>
<dbReference type="InterPro" id="IPR036188">
    <property type="entry name" value="FAD/NAD-bd_sf"/>
</dbReference>
<name>A0A2V3WRS8_9BACI</name>
<comment type="similarity">
    <text evidence="3 12">Belongs to the FAD-dependent oxidoreductase 2 family. NadB subfamily.</text>
</comment>
<dbReference type="EC" id="1.4.3.16" evidence="4 11"/>